<reference evidence="8 9" key="1">
    <citation type="submission" date="2018-10" db="EMBL/GenBank/DDBJ databases">
        <title>Sequencing the genomes of 1000 actinobacteria strains.</title>
        <authorList>
            <person name="Klenk H.-P."/>
        </authorList>
    </citation>
    <scope>NUCLEOTIDE SEQUENCE [LARGE SCALE GENOMIC DNA]</scope>
    <source>
        <strain evidence="8 9">DSM 43800</strain>
    </source>
</reference>
<dbReference type="PRINTS" id="PR01021">
    <property type="entry name" value="OMPADOMAIN"/>
</dbReference>
<feature type="compositionally biased region" description="Basic and acidic residues" evidence="5">
    <location>
        <begin position="110"/>
        <end position="119"/>
    </location>
</feature>
<dbReference type="PANTHER" id="PTHR30329">
    <property type="entry name" value="STATOR ELEMENT OF FLAGELLAR MOTOR COMPLEX"/>
    <property type="match status" value="1"/>
</dbReference>
<organism evidence="8 9">
    <name type="scientific">Saccharothrix australiensis</name>
    <dbReference type="NCBI Taxonomy" id="2072"/>
    <lineage>
        <taxon>Bacteria</taxon>
        <taxon>Bacillati</taxon>
        <taxon>Actinomycetota</taxon>
        <taxon>Actinomycetes</taxon>
        <taxon>Pseudonocardiales</taxon>
        <taxon>Pseudonocardiaceae</taxon>
        <taxon>Saccharothrix</taxon>
    </lineage>
</organism>
<dbReference type="InterPro" id="IPR006665">
    <property type="entry name" value="OmpA-like"/>
</dbReference>
<sequence length="404" mass="42718">MKRLLVVLLCALTPAVPACVPEPAASDKCSWMTDAPLRPDQGRTSVLVDVSNSTRASARRPGAPDLAGAVREQLARAVERKDAVSIGSFSGPGAEPVSAGGPLNADYTTDNDRNEAQRREDAVACLSERFADAVRAAPAAAGTDVLGALRGAARWVREGGGARTVVLATDGLQTTGCADLTRAGFEGQGEIDDITAVCAERKEVTPDLLRDAELVLRGVGQPAVEHPRPDAAQQAWLEDLWRSLCRATGVAAERCGVAATTATGGDEPTAVAADVADPPVSFSARTLRYEVPGDVLFDTGLADLRPEAQATLTRIAVGIRTRAYRSIEVGGHTDSRAEPAFSVELGQRRADRVAEFLQRNGLSDITPVSYGRTKLKCPFEYPGGVEDPVALQCNRRVEIVVTLR</sequence>
<dbReference type="GO" id="GO:0009279">
    <property type="term" value="C:cell outer membrane"/>
    <property type="evidence" value="ECO:0007669"/>
    <property type="project" value="UniProtKB-SubCell"/>
</dbReference>
<dbReference type="Pfam" id="PF00691">
    <property type="entry name" value="OmpA"/>
    <property type="match status" value="1"/>
</dbReference>
<dbReference type="EMBL" id="RBXO01000001">
    <property type="protein sequence ID" value="RKT54260.1"/>
    <property type="molecule type" value="Genomic_DNA"/>
</dbReference>
<dbReference type="PANTHER" id="PTHR30329:SF21">
    <property type="entry name" value="LIPOPROTEIN YIAD-RELATED"/>
    <property type="match status" value="1"/>
</dbReference>
<evidence type="ECO:0000313" key="9">
    <source>
        <dbReference type="Proteomes" id="UP000282084"/>
    </source>
</evidence>
<feature type="signal peptide" evidence="6">
    <location>
        <begin position="1"/>
        <end position="18"/>
    </location>
</feature>
<comment type="caution">
    <text evidence="8">The sequence shown here is derived from an EMBL/GenBank/DDBJ whole genome shotgun (WGS) entry which is preliminary data.</text>
</comment>
<evidence type="ECO:0000256" key="4">
    <source>
        <dbReference type="PROSITE-ProRule" id="PRU00473"/>
    </source>
</evidence>
<dbReference type="InterPro" id="IPR036737">
    <property type="entry name" value="OmpA-like_sf"/>
</dbReference>
<dbReference type="Gene3D" id="3.40.50.410">
    <property type="entry name" value="von Willebrand factor, type A domain"/>
    <property type="match status" value="1"/>
</dbReference>
<feature type="chain" id="PRO_5038641292" evidence="6">
    <location>
        <begin position="19"/>
        <end position="404"/>
    </location>
</feature>
<comment type="subcellular location">
    <subcellularLocation>
        <location evidence="1">Cell outer membrane</location>
    </subcellularLocation>
</comment>
<dbReference type="InterPro" id="IPR050330">
    <property type="entry name" value="Bact_OuterMem_StrucFunc"/>
</dbReference>
<keyword evidence="3" id="KW-0998">Cell outer membrane</keyword>
<keyword evidence="6" id="KW-0732">Signal</keyword>
<keyword evidence="9" id="KW-1185">Reference proteome</keyword>
<dbReference type="SUPFAM" id="SSF103088">
    <property type="entry name" value="OmpA-like"/>
    <property type="match status" value="1"/>
</dbReference>
<evidence type="ECO:0000256" key="3">
    <source>
        <dbReference type="ARBA" id="ARBA00023237"/>
    </source>
</evidence>
<dbReference type="Gene3D" id="3.30.1330.60">
    <property type="entry name" value="OmpA-like domain"/>
    <property type="match status" value="1"/>
</dbReference>
<proteinExistence type="predicted"/>
<protein>
    <submittedName>
        <fullName evidence="8">OmpA family protein</fullName>
    </submittedName>
</protein>
<feature type="region of interest" description="Disordered" evidence="5">
    <location>
        <begin position="86"/>
        <end position="119"/>
    </location>
</feature>
<keyword evidence="2 4" id="KW-0472">Membrane</keyword>
<name>A0A495VZF8_9PSEU</name>
<evidence type="ECO:0000313" key="8">
    <source>
        <dbReference type="EMBL" id="RKT54260.1"/>
    </source>
</evidence>
<evidence type="ECO:0000256" key="6">
    <source>
        <dbReference type="SAM" id="SignalP"/>
    </source>
</evidence>
<evidence type="ECO:0000256" key="1">
    <source>
        <dbReference type="ARBA" id="ARBA00004442"/>
    </source>
</evidence>
<dbReference type="RefSeq" id="WP_121005768.1">
    <property type="nucleotide sequence ID" value="NZ_RBXO01000001.1"/>
</dbReference>
<dbReference type="OrthoDB" id="3690556at2"/>
<accession>A0A495VZF8</accession>
<dbReference type="InterPro" id="IPR006664">
    <property type="entry name" value="OMP_bac"/>
</dbReference>
<gene>
    <name evidence="8" type="ORF">C8E97_2876</name>
</gene>
<evidence type="ECO:0000259" key="7">
    <source>
        <dbReference type="PROSITE" id="PS51123"/>
    </source>
</evidence>
<dbReference type="Proteomes" id="UP000282084">
    <property type="component" value="Unassembled WGS sequence"/>
</dbReference>
<evidence type="ECO:0000256" key="5">
    <source>
        <dbReference type="SAM" id="MobiDB-lite"/>
    </source>
</evidence>
<dbReference type="PROSITE" id="PS51123">
    <property type="entry name" value="OMPA_2"/>
    <property type="match status" value="1"/>
</dbReference>
<evidence type="ECO:0000256" key="2">
    <source>
        <dbReference type="ARBA" id="ARBA00023136"/>
    </source>
</evidence>
<dbReference type="CDD" id="cd07185">
    <property type="entry name" value="OmpA_C-like"/>
    <property type="match status" value="1"/>
</dbReference>
<dbReference type="InterPro" id="IPR036465">
    <property type="entry name" value="vWFA_dom_sf"/>
</dbReference>
<feature type="domain" description="OmpA-like" evidence="7">
    <location>
        <begin position="284"/>
        <end position="404"/>
    </location>
</feature>
<dbReference type="AlphaFoldDB" id="A0A495VZF8"/>